<name>A0ACC3D712_9PEZI</name>
<evidence type="ECO:0000313" key="1">
    <source>
        <dbReference type="EMBL" id="KAK3062605.1"/>
    </source>
</evidence>
<organism evidence="1 2">
    <name type="scientific">Coniosporium uncinatum</name>
    <dbReference type="NCBI Taxonomy" id="93489"/>
    <lineage>
        <taxon>Eukaryota</taxon>
        <taxon>Fungi</taxon>
        <taxon>Dikarya</taxon>
        <taxon>Ascomycota</taxon>
        <taxon>Pezizomycotina</taxon>
        <taxon>Dothideomycetes</taxon>
        <taxon>Dothideomycetes incertae sedis</taxon>
        <taxon>Coniosporium</taxon>
    </lineage>
</organism>
<evidence type="ECO:0000313" key="2">
    <source>
        <dbReference type="Proteomes" id="UP001186974"/>
    </source>
</evidence>
<dbReference type="Proteomes" id="UP001186974">
    <property type="component" value="Unassembled WGS sequence"/>
</dbReference>
<feature type="non-terminal residue" evidence="1">
    <location>
        <position position="1"/>
    </location>
</feature>
<comment type="caution">
    <text evidence="1">The sequence shown here is derived from an EMBL/GenBank/DDBJ whole genome shotgun (WGS) entry which is preliminary data.</text>
</comment>
<keyword evidence="2" id="KW-1185">Reference proteome</keyword>
<sequence length="88" mass="10311">RNQKLRAYENHDVDTPEGLKPWRIDPNTEICDSLPRRVKVKLEMRRKKTRGGEEPRNIGKAPETRWKKNTEVEEVTLALGAEDVHLEH</sequence>
<gene>
    <name evidence="1" type="ORF">LTS18_003717</name>
</gene>
<dbReference type="EMBL" id="JAWDJW010007210">
    <property type="protein sequence ID" value="KAK3062605.1"/>
    <property type="molecule type" value="Genomic_DNA"/>
</dbReference>
<protein>
    <submittedName>
        <fullName evidence="1">Uncharacterized protein</fullName>
    </submittedName>
</protein>
<accession>A0ACC3D712</accession>
<reference evidence="1" key="1">
    <citation type="submission" date="2024-09" db="EMBL/GenBank/DDBJ databases">
        <title>Black Yeasts Isolated from many extreme environments.</title>
        <authorList>
            <person name="Coleine C."/>
            <person name="Stajich J.E."/>
            <person name="Selbmann L."/>
        </authorList>
    </citation>
    <scope>NUCLEOTIDE SEQUENCE</scope>
    <source>
        <strain evidence="1">CCFEE 5737</strain>
    </source>
</reference>
<proteinExistence type="predicted"/>
<feature type="non-terminal residue" evidence="1">
    <location>
        <position position="88"/>
    </location>
</feature>